<dbReference type="OMA" id="HMLLFIL"/>
<feature type="chain" id="PRO_5003978770" evidence="1">
    <location>
        <begin position="27"/>
        <end position="157"/>
    </location>
</feature>
<dbReference type="AlphaFoldDB" id="L7JSD7"/>
<accession>L7JSD7</accession>
<gene>
    <name evidence="2" type="ORF">THOM_2707</name>
</gene>
<keyword evidence="1" id="KW-0732">Signal</keyword>
<name>L7JSD7_TRAHO</name>
<evidence type="ECO:0000313" key="3">
    <source>
        <dbReference type="Proteomes" id="UP000011185"/>
    </source>
</evidence>
<dbReference type="OrthoDB" id="10297766at2759"/>
<dbReference type="InParanoid" id="L7JSD7"/>
<dbReference type="Proteomes" id="UP000011185">
    <property type="component" value="Unassembled WGS sequence"/>
</dbReference>
<protein>
    <submittedName>
        <fullName evidence="2">Uncharacterized protein</fullName>
    </submittedName>
</protein>
<reference evidence="2 3" key="1">
    <citation type="journal article" date="2012" name="PLoS Pathog.">
        <title>The genome of the obligate intracellular parasite Trachipleistophora hominis: new insights into microsporidian genome dynamics and reductive evolution.</title>
        <authorList>
            <person name="Heinz E."/>
            <person name="Williams T.A."/>
            <person name="Nakjang S."/>
            <person name="Noel C.J."/>
            <person name="Swan D.C."/>
            <person name="Goldberg A.V."/>
            <person name="Harris S.R."/>
            <person name="Weinmaier T."/>
            <person name="Markert S."/>
            <person name="Becher D."/>
            <person name="Bernhardt J."/>
            <person name="Dagan T."/>
            <person name="Hacker C."/>
            <person name="Lucocq J.M."/>
            <person name="Schweder T."/>
            <person name="Rattei T."/>
            <person name="Hall N."/>
            <person name="Hirt R.P."/>
            <person name="Embley T.M."/>
        </authorList>
    </citation>
    <scope>NUCLEOTIDE SEQUENCE [LARGE SCALE GENOMIC DNA]</scope>
</reference>
<proteinExistence type="predicted"/>
<dbReference type="EMBL" id="JH994045">
    <property type="protein sequence ID" value="ELQ74344.1"/>
    <property type="molecule type" value="Genomic_DNA"/>
</dbReference>
<evidence type="ECO:0000256" key="1">
    <source>
        <dbReference type="SAM" id="SignalP"/>
    </source>
</evidence>
<evidence type="ECO:0000313" key="2">
    <source>
        <dbReference type="EMBL" id="ELQ74344.1"/>
    </source>
</evidence>
<keyword evidence="3" id="KW-1185">Reference proteome</keyword>
<sequence length="157" mass="17834">MFHPTYKRGCIVKHMLLFILSVVSESFKLQSAAIPDFFIGENQTKKLTLVEEPFADVFVLEFAGLNKDDIVAVPTKGGVIWELDEALGRLSYTDLKHGGLGQRFKIVKRPFGLYKIMNGGSGCVTLDFRTEDFRKTTCNDDDLKQFFRLIEMPTRGF</sequence>
<organism evidence="2 3">
    <name type="scientific">Trachipleistophora hominis</name>
    <name type="common">Microsporidian parasite</name>
    <dbReference type="NCBI Taxonomy" id="72359"/>
    <lineage>
        <taxon>Eukaryota</taxon>
        <taxon>Fungi</taxon>
        <taxon>Fungi incertae sedis</taxon>
        <taxon>Microsporidia</taxon>
        <taxon>Pleistophoridae</taxon>
        <taxon>Trachipleistophora</taxon>
    </lineage>
</organism>
<feature type="signal peptide" evidence="1">
    <location>
        <begin position="1"/>
        <end position="26"/>
    </location>
</feature>
<dbReference type="HOGENOM" id="CLU_1807687_0_0_1"/>
<dbReference type="VEuPathDB" id="MicrosporidiaDB:THOM_2707"/>